<feature type="region of interest" description="Disordered" evidence="1">
    <location>
        <begin position="503"/>
        <end position="570"/>
    </location>
</feature>
<name>A0ABR2QQD5_9ROSI</name>
<feature type="compositionally biased region" description="Basic residues" evidence="1">
    <location>
        <begin position="43"/>
        <end position="56"/>
    </location>
</feature>
<accession>A0ABR2QQD5</accession>
<organism evidence="3 4">
    <name type="scientific">Hibiscus sabdariffa</name>
    <name type="common">roselle</name>
    <dbReference type="NCBI Taxonomy" id="183260"/>
    <lineage>
        <taxon>Eukaryota</taxon>
        <taxon>Viridiplantae</taxon>
        <taxon>Streptophyta</taxon>
        <taxon>Embryophyta</taxon>
        <taxon>Tracheophyta</taxon>
        <taxon>Spermatophyta</taxon>
        <taxon>Magnoliopsida</taxon>
        <taxon>eudicotyledons</taxon>
        <taxon>Gunneridae</taxon>
        <taxon>Pentapetalae</taxon>
        <taxon>rosids</taxon>
        <taxon>malvids</taxon>
        <taxon>Malvales</taxon>
        <taxon>Malvaceae</taxon>
        <taxon>Malvoideae</taxon>
        <taxon>Hibiscus</taxon>
    </lineage>
</organism>
<dbReference type="InterPro" id="IPR007751">
    <property type="entry name" value="DUF676_lipase-like"/>
</dbReference>
<proteinExistence type="predicted"/>
<dbReference type="PANTHER" id="PTHR12482">
    <property type="entry name" value="LIPASE ROG1-RELATED-RELATED"/>
    <property type="match status" value="1"/>
</dbReference>
<feature type="compositionally biased region" description="Basic and acidic residues" evidence="1">
    <location>
        <begin position="1"/>
        <end position="11"/>
    </location>
</feature>
<gene>
    <name evidence="3" type="ORF">V6N11_060458</name>
</gene>
<feature type="region of interest" description="Disordered" evidence="1">
    <location>
        <begin position="1"/>
        <end position="58"/>
    </location>
</feature>
<evidence type="ECO:0000256" key="1">
    <source>
        <dbReference type="SAM" id="MobiDB-lite"/>
    </source>
</evidence>
<feature type="compositionally biased region" description="Basic and acidic residues" evidence="1">
    <location>
        <begin position="503"/>
        <end position="526"/>
    </location>
</feature>
<dbReference type="Gene3D" id="3.40.50.1820">
    <property type="entry name" value="alpha/beta hydrolase"/>
    <property type="match status" value="1"/>
</dbReference>
<evidence type="ECO:0000313" key="4">
    <source>
        <dbReference type="Proteomes" id="UP001396334"/>
    </source>
</evidence>
<evidence type="ECO:0000313" key="3">
    <source>
        <dbReference type="EMBL" id="KAK9002882.1"/>
    </source>
</evidence>
<comment type="caution">
    <text evidence="3">The sequence shown here is derived from an EMBL/GenBank/DDBJ whole genome shotgun (WGS) entry which is preliminary data.</text>
</comment>
<feature type="domain" description="DUF676" evidence="2">
    <location>
        <begin position="86"/>
        <end position="119"/>
    </location>
</feature>
<sequence>MEGDSRGVSEKEVDDAEEIKVTNENNTNKVMNQQQQQEEEKKKMMKKKKNKKKRRSLSLPRFGCLRTESVENGGVDMEVQFPGERNDPAHLVIMVNGIIGSAQNWRFAAKQFLKKYPEDLRSRTLLYLFQVKNVISRHPSVQKISFVGHSLGGLVARYAIARLYEQEQTRDISQTNGDCGTDHLGDSCPEGQSKGKIAGLEPMNFITFATPHLGSLWHKQVPLFGGSRALEKLAARISWLLGRTGKHLFFKDGKNGKPPLLLQMASDCEDLKFISALQSFRRRVAYANAGFDHIVGWSTSSLRRRNELPKIKHLPRGDKYPHIINVEAAKIATLDEVPSEAKINGDEKINIEEEVLKGLTKLSWERVDVYFKGSRQRLLAHSTIQVKNYWSNSDGADFIHHKLLSSPFHCINISILPLLLLLQLQHSRPCFLLRFRNIIMIKPPATRNQRCKGLKVKHVLQICGMLALCIWMLHQFRNTYDKDGKLVQNVMSEHEAMKLGRKYLDPRLRESENKETGEEVEESRAEEAEDDGRGDDREKAEGEESEEVEDLIDEEDTDKESETVDAEEIM</sequence>
<dbReference type="SUPFAM" id="SSF53474">
    <property type="entry name" value="alpha/beta-Hydrolases"/>
    <property type="match status" value="1"/>
</dbReference>
<reference evidence="3 4" key="1">
    <citation type="journal article" date="2024" name="G3 (Bethesda)">
        <title>Genome assembly of Hibiscus sabdariffa L. provides insights into metabolisms of medicinal natural products.</title>
        <authorList>
            <person name="Kim T."/>
        </authorList>
    </citation>
    <scope>NUCLEOTIDE SEQUENCE [LARGE SCALE GENOMIC DNA]</scope>
    <source>
        <strain evidence="3">TK-2024</strain>
        <tissue evidence="3">Old leaves</tissue>
    </source>
</reference>
<dbReference type="Pfam" id="PF05057">
    <property type="entry name" value="DUF676"/>
    <property type="match status" value="2"/>
</dbReference>
<dbReference type="InterPro" id="IPR044294">
    <property type="entry name" value="Lipase-like"/>
</dbReference>
<dbReference type="EMBL" id="JBBPBN010000034">
    <property type="protein sequence ID" value="KAK9002882.1"/>
    <property type="molecule type" value="Genomic_DNA"/>
</dbReference>
<dbReference type="Proteomes" id="UP001396334">
    <property type="component" value="Unassembled WGS sequence"/>
</dbReference>
<keyword evidence="4" id="KW-1185">Reference proteome</keyword>
<evidence type="ECO:0000259" key="2">
    <source>
        <dbReference type="Pfam" id="PF05057"/>
    </source>
</evidence>
<feature type="compositionally biased region" description="Acidic residues" evidence="1">
    <location>
        <begin position="543"/>
        <end position="570"/>
    </location>
</feature>
<feature type="domain" description="DUF676" evidence="2">
    <location>
        <begin position="132"/>
        <end position="299"/>
    </location>
</feature>
<dbReference type="PANTHER" id="PTHR12482:SF41">
    <property type="entry name" value="ALPHA_BETA-HYDROLASES SUPERFAMILY PROTEIN"/>
    <property type="match status" value="1"/>
</dbReference>
<protein>
    <recommendedName>
        <fullName evidence="2">DUF676 domain-containing protein</fullName>
    </recommendedName>
</protein>
<dbReference type="InterPro" id="IPR029058">
    <property type="entry name" value="AB_hydrolase_fold"/>
</dbReference>